<dbReference type="OrthoDB" id="272392at2759"/>
<evidence type="ECO:0000259" key="8">
    <source>
        <dbReference type="Pfam" id="PF08221"/>
    </source>
</evidence>
<evidence type="ECO:0000256" key="2">
    <source>
        <dbReference type="ARBA" id="ARBA00022478"/>
    </source>
</evidence>
<dbReference type="Pfam" id="PF05645">
    <property type="entry name" value="RNA_pol_Rpc82"/>
    <property type="match status" value="1"/>
</dbReference>
<dbReference type="GO" id="GO:0003697">
    <property type="term" value="F:single-stranded DNA binding"/>
    <property type="evidence" value="ECO:0007669"/>
    <property type="project" value="UniProtKB-UniRule"/>
</dbReference>
<proteinExistence type="inferred from homology"/>
<evidence type="ECO:0000256" key="5">
    <source>
        <dbReference type="RuleBase" id="RU367076"/>
    </source>
</evidence>
<dbReference type="RefSeq" id="XP_004365098.2">
    <property type="nucleotide sequence ID" value="XM_004365041.2"/>
</dbReference>
<dbReference type="Gene3D" id="1.10.10.10">
    <property type="entry name" value="Winged helix-like DNA-binding domain superfamily/Winged helix DNA-binding domain"/>
    <property type="match status" value="3"/>
</dbReference>
<evidence type="ECO:0000259" key="7">
    <source>
        <dbReference type="Pfam" id="PF05645"/>
    </source>
</evidence>
<comment type="function">
    <text evidence="5">DNA-dependent RNA polymerase catalyzes the transcription of DNA into RNA using the four ribonucleoside triphosphates as substrates. Specific core component of RNA polymerase III which synthesizes small RNAs, such as 5S rRNA and tRNAs.</text>
</comment>
<dbReference type="GO" id="GO:0005666">
    <property type="term" value="C:RNA polymerase III complex"/>
    <property type="evidence" value="ECO:0007669"/>
    <property type="project" value="UniProtKB-UniRule"/>
</dbReference>
<reference evidence="11" key="1">
    <citation type="submission" date="2011-02" db="EMBL/GenBank/DDBJ databases">
        <title>The Genome Sequence of Capsaspora owczarzaki ATCC 30864.</title>
        <authorList>
            <person name="Russ C."/>
            <person name="Cuomo C."/>
            <person name="Burger G."/>
            <person name="Gray M.W."/>
            <person name="Holland P.W.H."/>
            <person name="King N."/>
            <person name="Lang F.B.F."/>
            <person name="Roger A.J."/>
            <person name="Ruiz-Trillo I."/>
            <person name="Young S.K."/>
            <person name="Zeng Q."/>
            <person name="Gargeya S."/>
            <person name="Alvarado L."/>
            <person name="Berlin A."/>
            <person name="Chapman S.B."/>
            <person name="Chen Z."/>
            <person name="Freedman E."/>
            <person name="Gellesch M."/>
            <person name="Goldberg J."/>
            <person name="Griggs A."/>
            <person name="Gujja S."/>
            <person name="Heilman E."/>
            <person name="Heiman D."/>
            <person name="Howarth C."/>
            <person name="Mehta T."/>
            <person name="Neiman D."/>
            <person name="Pearson M."/>
            <person name="Roberts A."/>
            <person name="Saif S."/>
            <person name="Shea T."/>
            <person name="Shenoy N."/>
            <person name="Sisk P."/>
            <person name="Stolte C."/>
            <person name="Sykes S."/>
            <person name="White J."/>
            <person name="Yandava C."/>
            <person name="Haas B."/>
            <person name="Nusbaum C."/>
            <person name="Birren B."/>
        </authorList>
    </citation>
    <scope>NUCLEOTIDE SEQUENCE</scope>
    <source>
        <strain evidence="11">ATCC 30864</strain>
    </source>
</reference>
<dbReference type="EMBL" id="KE346360">
    <property type="protein sequence ID" value="KJE88596.1"/>
    <property type="molecule type" value="Genomic_DNA"/>
</dbReference>
<evidence type="ECO:0000256" key="3">
    <source>
        <dbReference type="ARBA" id="ARBA00023163"/>
    </source>
</evidence>
<protein>
    <recommendedName>
        <fullName evidence="5">DNA-directed RNA polymerase III subunit RPC3</fullName>
        <shortName evidence="5">RNA polymerase III subunit C3</shortName>
    </recommendedName>
</protein>
<evidence type="ECO:0000256" key="4">
    <source>
        <dbReference type="ARBA" id="ARBA00023242"/>
    </source>
</evidence>
<dbReference type="PANTHER" id="PTHR12949:SF0">
    <property type="entry name" value="DNA-DIRECTED RNA POLYMERASE III SUBUNIT RPC3"/>
    <property type="match status" value="1"/>
</dbReference>
<feature type="domain" description="RNA polymerase III subunit RPC82-related helix-turn-helix" evidence="8">
    <location>
        <begin position="13"/>
        <end position="68"/>
    </location>
</feature>
<evidence type="ECO:0000256" key="6">
    <source>
        <dbReference type="SAM" id="MobiDB-lite"/>
    </source>
</evidence>
<feature type="region of interest" description="Disordered" evidence="6">
    <location>
        <begin position="70"/>
        <end position="125"/>
    </location>
</feature>
<dbReference type="STRING" id="595528.A0A0D2U086"/>
<organism evidence="10 11">
    <name type="scientific">Capsaspora owczarzaki (strain ATCC 30864)</name>
    <dbReference type="NCBI Taxonomy" id="595528"/>
    <lineage>
        <taxon>Eukaryota</taxon>
        <taxon>Filasterea</taxon>
        <taxon>Capsaspora</taxon>
    </lineage>
</organism>
<keyword evidence="2 5" id="KW-0240">DNA-directed RNA polymerase</keyword>
<dbReference type="InterPro" id="IPR036388">
    <property type="entry name" value="WH-like_DNA-bd_sf"/>
</dbReference>
<accession>A0A0D2U086</accession>
<dbReference type="GO" id="GO:0006351">
    <property type="term" value="P:DNA-templated transcription"/>
    <property type="evidence" value="ECO:0007669"/>
    <property type="project" value="InterPro"/>
</dbReference>
<evidence type="ECO:0000313" key="11">
    <source>
        <dbReference type="Proteomes" id="UP000008743"/>
    </source>
</evidence>
<dbReference type="InterPro" id="IPR008806">
    <property type="entry name" value="RNA_pol_III_Rpc82_C"/>
</dbReference>
<keyword evidence="11" id="KW-1185">Reference proteome</keyword>
<sequence length="566" mass="63926">MATWTARGRLSCFILKSDFGPIVHRVATVLASHGSHGRLPFHRILAESELKKSEVIGVLSILLQHGLIRRDPDSREQPPSNAHRVQSSSASSSRQGGGKARAGGDGDDNEPTDAYSEHTRGRNDEAAAKEAYQVAKHGIKEGPAQPSDVRGAITMYQLDDYAILRRARFPRYLHEIETSYGRDALGRATYRTIARAAFDALTKLPDANEERLPAAVYQAFQQLAHRRFIRQIFEEEHLLAAKNRMDVDIASTSGAASRGKRAHENDDDDEDFGHSTKRILLGEGYGANANEIFWVLNTDRFHVRLRNRAIERFTEHRYGRDFADVVACVLGHAESAQSLHDHTPMPSIDYRDLQQTVARQGINHEKLKRIINILRHGDDDRATPFLLSVPDMSTISINLAVAISVMTVYELEHIVLERLGEVPAKLFRILLAKGHMELKPLTETALEHQKVMKEKMNELLTSNFVVLQEVPRGGSERAPSRTYFLWRVDLERCRVMITRDLLRMMGNLRSRQLFEMSRSGGSSTAFESTDSGERRLDDMLLLFEKYDPVVFSAPPPPPKDKKVRRK</sequence>
<feature type="compositionally biased region" description="Basic and acidic residues" evidence="6">
    <location>
        <begin position="115"/>
        <end position="125"/>
    </location>
</feature>
<name>A0A0D2U086_CAPO3</name>
<dbReference type="eggNOG" id="KOG2587">
    <property type="taxonomic scope" value="Eukaryota"/>
</dbReference>
<dbReference type="InterPro" id="IPR055207">
    <property type="entry name" value="POLR3C_WHD"/>
</dbReference>
<dbReference type="Pfam" id="PF08221">
    <property type="entry name" value="HTH_9"/>
    <property type="match status" value="1"/>
</dbReference>
<dbReference type="AlphaFoldDB" id="A0A0D2U086"/>
<dbReference type="PANTHER" id="PTHR12949">
    <property type="entry name" value="RNA POLYMERASE III DNA DIRECTED -RELATED"/>
    <property type="match status" value="1"/>
</dbReference>
<keyword evidence="3 5" id="KW-0804">Transcription</keyword>
<feature type="region of interest" description="Disordered" evidence="6">
    <location>
        <begin position="252"/>
        <end position="273"/>
    </location>
</feature>
<dbReference type="Pfam" id="PF22536">
    <property type="entry name" value="WHD_POLR3C"/>
    <property type="match status" value="1"/>
</dbReference>
<keyword evidence="4 5" id="KW-0539">Nucleus</keyword>
<dbReference type="InterPro" id="IPR039748">
    <property type="entry name" value="RPC3"/>
</dbReference>
<evidence type="ECO:0000256" key="1">
    <source>
        <dbReference type="ARBA" id="ARBA00004123"/>
    </source>
</evidence>
<dbReference type="InterPro" id="IPR013197">
    <property type="entry name" value="RNA_pol_III_RPC82-rel_HTH"/>
</dbReference>
<comment type="subunit">
    <text evidence="5">Component of the RNA polymerase III (Pol III) complex consisting of 17 subunits.</text>
</comment>
<dbReference type="Proteomes" id="UP000008743">
    <property type="component" value="Unassembled WGS sequence"/>
</dbReference>
<feature type="domain" description="DNA-directed RNA polymerase III subunit RPC3 winged-helix" evidence="9">
    <location>
        <begin position="411"/>
        <end position="488"/>
    </location>
</feature>
<dbReference type="PhylomeDB" id="A0A0D2U086"/>
<dbReference type="InParanoid" id="A0A0D2U086"/>
<feature type="domain" description="RNA polymerase III Rpc82 C -terminal" evidence="7">
    <location>
        <begin position="260"/>
        <end position="367"/>
    </location>
</feature>
<evidence type="ECO:0000259" key="9">
    <source>
        <dbReference type="Pfam" id="PF22536"/>
    </source>
</evidence>
<comment type="similarity">
    <text evidence="5">Belongs to the eukaryotic RPC3/POLR3C RNA polymerase subunit family.</text>
</comment>
<evidence type="ECO:0000313" key="10">
    <source>
        <dbReference type="EMBL" id="KJE88596.1"/>
    </source>
</evidence>
<comment type="subcellular location">
    <subcellularLocation>
        <location evidence="1 5">Nucleus</location>
    </subcellularLocation>
</comment>
<gene>
    <name evidence="10" type="ORF">CAOG_000227</name>
</gene>